<gene>
    <name evidence="5" type="ORF">FKZ61_20615</name>
</gene>
<proteinExistence type="inferred from homology"/>
<feature type="domain" description="HpcH/HpaI aldolase/citrate lyase" evidence="4">
    <location>
        <begin position="28"/>
        <end position="242"/>
    </location>
</feature>
<organism evidence="5 6">
    <name type="scientific">Litorilinea aerophila</name>
    <dbReference type="NCBI Taxonomy" id="1204385"/>
    <lineage>
        <taxon>Bacteria</taxon>
        <taxon>Bacillati</taxon>
        <taxon>Chloroflexota</taxon>
        <taxon>Caldilineae</taxon>
        <taxon>Caldilineales</taxon>
        <taxon>Caldilineaceae</taxon>
        <taxon>Litorilinea</taxon>
    </lineage>
</organism>
<evidence type="ECO:0000313" key="6">
    <source>
        <dbReference type="Proteomes" id="UP000317371"/>
    </source>
</evidence>
<dbReference type="InParanoid" id="A0A540VA56"/>
<evidence type="ECO:0000259" key="4">
    <source>
        <dbReference type="Pfam" id="PF03328"/>
    </source>
</evidence>
<comment type="caution">
    <text evidence="5">The sequence shown here is derived from an EMBL/GenBank/DDBJ whole genome shotgun (WGS) entry which is preliminary data.</text>
</comment>
<dbReference type="InterPro" id="IPR040442">
    <property type="entry name" value="Pyrv_kinase-like_dom_sf"/>
</dbReference>
<accession>A0A540VA56</accession>
<evidence type="ECO:0000313" key="5">
    <source>
        <dbReference type="EMBL" id="TQE93634.1"/>
    </source>
</evidence>
<dbReference type="EMBL" id="VIGC01000036">
    <property type="protein sequence ID" value="TQE93634.1"/>
    <property type="molecule type" value="Genomic_DNA"/>
</dbReference>
<dbReference type="GO" id="GO:0016832">
    <property type="term" value="F:aldehyde-lyase activity"/>
    <property type="evidence" value="ECO:0007669"/>
    <property type="project" value="TreeGrafter"/>
</dbReference>
<dbReference type="Pfam" id="PF03328">
    <property type="entry name" value="HpcH_HpaI"/>
    <property type="match status" value="1"/>
</dbReference>
<sequence length="258" mass="28153">MKPNRFLERRRAGEVPVGHMILEFGTRGMAQILERAGLDFAIIDTEHSAFTVAQLADLIAWFKATPLAPFVRIPQIEYHFIARTLDFGALGIMVPNVRNGEQARAIVHAAKYAPLGDRGVILGNAHTDFQAVDPPTYMAQANENTTIICQIESVEGLENLEDIASTPGVDVLWVGHFDLTQSMGIPGQFHHPRFLDALKQVVEVGQRHGLGIGAQPNSVAQAQEWLELGFNVISYGGDFSVYLAALSSAVAEVRRLAG</sequence>
<evidence type="ECO:0000256" key="1">
    <source>
        <dbReference type="ARBA" id="ARBA00005568"/>
    </source>
</evidence>
<name>A0A540VA56_9CHLR</name>
<dbReference type="GO" id="GO:0005737">
    <property type="term" value="C:cytoplasm"/>
    <property type="evidence" value="ECO:0007669"/>
    <property type="project" value="TreeGrafter"/>
</dbReference>
<evidence type="ECO:0000256" key="2">
    <source>
        <dbReference type="ARBA" id="ARBA00022723"/>
    </source>
</evidence>
<dbReference type="Gene3D" id="3.20.20.60">
    <property type="entry name" value="Phosphoenolpyruvate-binding domains"/>
    <property type="match status" value="1"/>
</dbReference>
<dbReference type="AlphaFoldDB" id="A0A540VA56"/>
<dbReference type="InterPro" id="IPR015813">
    <property type="entry name" value="Pyrv/PenolPyrv_kinase-like_dom"/>
</dbReference>
<protein>
    <recommendedName>
        <fullName evidence="4">HpcH/HpaI aldolase/citrate lyase domain-containing protein</fullName>
    </recommendedName>
</protein>
<keyword evidence="6" id="KW-1185">Reference proteome</keyword>
<dbReference type="PANTHER" id="PTHR30502">
    <property type="entry name" value="2-KETO-3-DEOXY-L-RHAMNONATE ALDOLASE"/>
    <property type="match status" value="1"/>
</dbReference>
<dbReference type="PANTHER" id="PTHR30502:SF0">
    <property type="entry name" value="PHOSPHOENOLPYRUVATE CARBOXYLASE FAMILY PROTEIN"/>
    <property type="match status" value="1"/>
</dbReference>
<dbReference type="GO" id="GO:0046872">
    <property type="term" value="F:metal ion binding"/>
    <property type="evidence" value="ECO:0007669"/>
    <property type="project" value="UniProtKB-KW"/>
</dbReference>
<evidence type="ECO:0000256" key="3">
    <source>
        <dbReference type="ARBA" id="ARBA00023239"/>
    </source>
</evidence>
<comment type="similarity">
    <text evidence="1">Belongs to the HpcH/HpaI aldolase family.</text>
</comment>
<dbReference type="InterPro" id="IPR005000">
    <property type="entry name" value="Aldolase/citrate-lyase_domain"/>
</dbReference>
<keyword evidence="3" id="KW-0456">Lyase</keyword>
<keyword evidence="2" id="KW-0479">Metal-binding</keyword>
<dbReference type="InterPro" id="IPR050251">
    <property type="entry name" value="HpcH-HpaI_aldolase"/>
</dbReference>
<dbReference type="Proteomes" id="UP000317371">
    <property type="component" value="Unassembled WGS sequence"/>
</dbReference>
<dbReference type="SUPFAM" id="SSF51621">
    <property type="entry name" value="Phosphoenolpyruvate/pyruvate domain"/>
    <property type="match status" value="1"/>
</dbReference>
<reference evidence="5 6" key="1">
    <citation type="submission" date="2019-06" db="EMBL/GenBank/DDBJ databases">
        <title>Genome sequence of Litorilinea aerophila BAA-2444.</title>
        <authorList>
            <person name="Maclea K.S."/>
            <person name="Maurais E.G."/>
            <person name="Iannazzi L.C."/>
        </authorList>
    </citation>
    <scope>NUCLEOTIDE SEQUENCE [LARGE SCALE GENOMIC DNA]</scope>
    <source>
        <strain evidence="5 6">ATCC BAA-2444</strain>
    </source>
</reference>
<dbReference type="OrthoDB" id="86160at2"/>
<dbReference type="RefSeq" id="WP_141612055.1">
    <property type="nucleotide sequence ID" value="NZ_VIGC02000036.1"/>
</dbReference>